<dbReference type="SUPFAM" id="SSF55920">
    <property type="entry name" value="Creatinase/aminopeptidase"/>
    <property type="match status" value="1"/>
</dbReference>
<evidence type="ECO:0000313" key="10">
    <source>
        <dbReference type="Proteomes" id="UP000033852"/>
    </source>
</evidence>
<feature type="binding site" evidence="6">
    <location>
        <position position="180"/>
    </location>
    <ligand>
        <name>substrate</name>
    </ligand>
</feature>
<accession>A0A0G1Y2B1</accession>
<keyword evidence="3 6" id="KW-0645">Protease</keyword>
<keyword evidence="5 6" id="KW-0378">Hydrolase</keyword>
<feature type="binding site" evidence="6">
    <location>
        <position position="237"/>
    </location>
    <ligand>
        <name>a divalent metal cation</name>
        <dbReference type="ChEBI" id="CHEBI:60240"/>
        <label>1</label>
    </ligand>
</feature>
<keyword evidence="2 6" id="KW-0031">Aminopeptidase</keyword>
<feature type="binding site" evidence="6">
    <location>
        <position position="110"/>
    </location>
    <ligand>
        <name>a divalent metal cation</name>
        <dbReference type="ChEBI" id="CHEBI:60240"/>
        <label>2</label>
        <note>catalytic</note>
    </ligand>
</feature>
<gene>
    <name evidence="6" type="primary">map</name>
    <name evidence="9" type="ORF">UY86_C0009G0010</name>
</gene>
<dbReference type="EC" id="3.4.11.18" evidence="6 7"/>
<dbReference type="GO" id="GO:0046872">
    <property type="term" value="F:metal ion binding"/>
    <property type="evidence" value="ECO:0007669"/>
    <property type="project" value="UniProtKB-UniRule"/>
</dbReference>
<evidence type="ECO:0000313" key="9">
    <source>
        <dbReference type="EMBL" id="KKW37376.1"/>
    </source>
</evidence>
<dbReference type="PATRIC" id="fig|1618607.3.peg.518"/>
<comment type="function">
    <text evidence="1 6">Removes the N-terminal methionine from nascent proteins. The N-terminal methionine is often cleaved when the second residue in the primary sequence is small and uncharged (Met-Ala-, Cys, Gly, Pro, Ser, Thr, or Val). Requires deformylation of the N(alpha)-formylated initiator methionine before it can be hydrolyzed.</text>
</comment>
<dbReference type="HAMAP" id="MF_01974">
    <property type="entry name" value="MetAP_1"/>
    <property type="match status" value="1"/>
</dbReference>
<evidence type="ECO:0000256" key="5">
    <source>
        <dbReference type="ARBA" id="ARBA00022801"/>
    </source>
</evidence>
<feature type="binding site" evidence="6">
    <location>
        <position position="99"/>
    </location>
    <ligand>
        <name>a divalent metal cation</name>
        <dbReference type="ChEBI" id="CHEBI:60240"/>
        <label>1</label>
    </ligand>
</feature>
<evidence type="ECO:0000256" key="4">
    <source>
        <dbReference type="ARBA" id="ARBA00022723"/>
    </source>
</evidence>
<dbReference type="GO" id="GO:0070006">
    <property type="term" value="F:metalloaminopeptidase activity"/>
    <property type="evidence" value="ECO:0007669"/>
    <property type="project" value="UniProtKB-UniRule"/>
</dbReference>
<dbReference type="PRINTS" id="PR00599">
    <property type="entry name" value="MAPEPTIDASE"/>
</dbReference>
<feature type="binding site" evidence="6">
    <location>
        <position position="206"/>
    </location>
    <ligand>
        <name>a divalent metal cation</name>
        <dbReference type="ChEBI" id="CHEBI:60240"/>
        <label>2</label>
        <note>catalytic</note>
    </ligand>
</feature>
<feature type="binding site" evidence="6">
    <location>
        <position position="237"/>
    </location>
    <ligand>
        <name>a divalent metal cation</name>
        <dbReference type="ChEBI" id="CHEBI:60240"/>
        <label>2</label>
        <note>catalytic</note>
    </ligand>
</feature>
<evidence type="ECO:0000256" key="7">
    <source>
        <dbReference type="RuleBase" id="RU003653"/>
    </source>
</evidence>
<dbReference type="Gene3D" id="3.90.230.10">
    <property type="entry name" value="Creatinase/methionine aminopeptidase superfamily"/>
    <property type="match status" value="1"/>
</dbReference>
<dbReference type="PANTHER" id="PTHR43330">
    <property type="entry name" value="METHIONINE AMINOPEPTIDASE"/>
    <property type="match status" value="1"/>
</dbReference>
<dbReference type="GO" id="GO:0006508">
    <property type="term" value="P:proteolysis"/>
    <property type="evidence" value="ECO:0007669"/>
    <property type="project" value="UniProtKB-KW"/>
</dbReference>
<feature type="binding site" evidence="6">
    <location>
        <position position="81"/>
    </location>
    <ligand>
        <name>substrate</name>
    </ligand>
</feature>
<evidence type="ECO:0000256" key="6">
    <source>
        <dbReference type="HAMAP-Rule" id="MF_01974"/>
    </source>
</evidence>
<dbReference type="PANTHER" id="PTHR43330:SF27">
    <property type="entry name" value="METHIONINE AMINOPEPTIDASE"/>
    <property type="match status" value="1"/>
</dbReference>
<evidence type="ECO:0000259" key="8">
    <source>
        <dbReference type="Pfam" id="PF00557"/>
    </source>
</evidence>
<dbReference type="InterPro" id="IPR001714">
    <property type="entry name" value="Pept_M24_MAP"/>
</dbReference>
<dbReference type="AlphaFoldDB" id="A0A0G1Y2B1"/>
<feature type="binding site" evidence="6">
    <location>
        <position position="110"/>
    </location>
    <ligand>
        <name>a divalent metal cation</name>
        <dbReference type="ChEBI" id="CHEBI:60240"/>
        <label>1</label>
    </ligand>
</feature>
<dbReference type="Pfam" id="PF00557">
    <property type="entry name" value="Peptidase_M24"/>
    <property type="match status" value="1"/>
</dbReference>
<comment type="similarity">
    <text evidence="6">Belongs to the peptidase M24A family. Methionine aminopeptidase type 1 subfamily.</text>
</comment>
<dbReference type="GO" id="GO:0004239">
    <property type="term" value="F:initiator methionyl aminopeptidase activity"/>
    <property type="evidence" value="ECO:0007669"/>
    <property type="project" value="UniProtKB-UniRule"/>
</dbReference>
<comment type="subunit">
    <text evidence="6">Monomer.</text>
</comment>
<dbReference type="InterPro" id="IPR036005">
    <property type="entry name" value="Creatinase/aminopeptidase-like"/>
</dbReference>
<dbReference type="NCBIfam" id="TIGR00500">
    <property type="entry name" value="met_pdase_I"/>
    <property type="match status" value="1"/>
</dbReference>
<dbReference type="GO" id="GO:0005829">
    <property type="term" value="C:cytosol"/>
    <property type="evidence" value="ECO:0007669"/>
    <property type="project" value="TreeGrafter"/>
</dbReference>
<dbReference type="InterPro" id="IPR000994">
    <property type="entry name" value="Pept_M24"/>
</dbReference>
<sequence length="256" mass="27088">MIAKTREQVERLRTAGRLMAEVVEEVLALVRPGVSSLELEEAARRATLSRGARPSFLNYKNKGEKEYPAALCVSINDEIAHSPPRQGKILKAGDIVSIDFGLEFQGAFMDTAYTLAVGEVDEGGRRLIDGTREALDAALAAARALCRTGDIGAAVAAIARKRGLGIVKDLRGHGVGAAVHENPNIPNFGTAGDGEILPEGSVVALEPIFAEGSGAMVTDADGFTYRTRDGSRAAHFEHTVLLAKDGLEILTQIAGK</sequence>
<protein>
    <recommendedName>
        <fullName evidence="6 7">Methionine aminopeptidase</fullName>
        <shortName evidence="6">MAP</shortName>
        <shortName evidence="6">MetAP</shortName>
        <ecNumber evidence="6 7">3.4.11.18</ecNumber>
    </recommendedName>
    <alternativeName>
        <fullName evidence="6">Peptidase M</fullName>
    </alternativeName>
</protein>
<keyword evidence="4 6" id="KW-0479">Metal-binding</keyword>
<dbReference type="InterPro" id="IPR002467">
    <property type="entry name" value="Pept_M24A_MAP1"/>
</dbReference>
<comment type="caution">
    <text evidence="9">The sequence shown here is derived from an EMBL/GenBank/DDBJ whole genome shotgun (WGS) entry which is preliminary data.</text>
</comment>
<proteinExistence type="inferred from homology"/>
<name>A0A0G1Y2B1_9BACT</name>
<feature type="binding site" evidence="6">
    <location>
        <position position="173"/>
    </location>
    <ligand>
        <name>a divalent metal cation</name>
        <dbReference type="ChEBI" id="CHEBI:60240"/>
        <label>2</label>
        <note>catalytic</note>
    </ligand>
</feature>
<evidence type="ECO:0000256" key="2">
    <source>
        <dbReference type="ARBA" id="ARBA00022438"/>
    </source>
</evidence>
<dbReference type="STRING" id="1618607.UY86_C0009G0010"/>
<feature type="domain" description="Peptidase M24" evidence="8">
    <location>
        <begin position="10"/>
        <end position="242"/>
    </location>
</feature>
<dbReference type="Proteomes" id="UP000033852">
    <property type="component" value="Unassembled WGS sequence"/>
</dbReference>
<evidence type="ECO:0000256" key="1">
    <source>
        <dbReference type="ARBA" id="ARBA00002521"/>
    </source>
</evidence>
<reference evidence="9 10" key="1">
    <citation type="journal article" date="2015" name="Nature">
        <title>rRNA introns, odd ribosomes, and small enigmatic genomes across a large radiation of phyla.</title>
        <authorList>
            <person name="Brown C.T."/>
            <person name="Hug L.A."/>
            <person name="Thomas B.C."/>
            <person name="Sharon I."/>
            <person name="Castelle C.J."/>
            <person name="Singh A."/>
            <person name="Wilkins M.J."/>
            <person name="Williams K.H."/>
            <person name="Banfield J.F."/>
        </authorList>
    </citation>
    <scope>NUCLEOTIDE SEQUENCE [LARGE SCALE GENOMIC DNA]</scope>
</reference>
<evidence type="ECO:0000256" key="3">
    <source>
        <dbReference type="ARBA" id="ARBA00022670"/>
    </source>
</evidence>
<comment type="catalytic activity">
    <reaction evidence="6 7">
        <text>Release of N-terminal amino acids, preferentially methionine, from peptides and arylamides.</text>
        <dbReference type="EC" id="3.4.11.18"/>
    </reaction>
</comment>
<comment type="cofactor">
    <cofactor evidence="6">
        <name>Co(2+)</name>
        <dbReference type="ChEBI" id="CHEBI:48828"/>
    </cofactor>
    <cofactor evidence="6">
        <name>Zn(2+)</name>
        <dbReference type="ChEBI" id="CHEBI:29105"/>
    </cofactor>
    <cofactor evidence="6">
        <name>Mn(2+)</name>
        <dbReference type="ChEBI" id="CHEBI:29035"/>
    </cofactor>
    <cofactor evidence="6">
        <name>Fe(2+)</name>
        <dbReference type="ChEBI" id="CHEBI:29033"/>
    </cofactor>
    <text evidence="6">Binds 2 divalent metal cations per subunit. Has a high-affinity and a low affinity metal-binding site. The true nature of the physiological cofactor is under debate. The enzyme is active with cobalt, zinc, manganese or divalent iron ions. Most likely, methionine aminopeptidases function as mononuclear Fe(2+)-metalloproteases under physiological conditions, and the catalytically relevant metal-binding site has been assigned to the histidine-containing high-affinity site.</text>
</comment>
<dbReference type="EMBL" id="LCRR01000009">
    <property type="protein sequence ID" value="KKW37376.1"/>
    <property type="molecule type" value="Genomic_DNA"/>
</dbReference>
<organism evidence="9 10">
    <name type="scientific">Candidatus Adlerbacteria bacterium GW2011_GWB1_54_7</name>
    <dbReference type="NCBI Taxonomy" id="1618607"/>
    <lineage>
        <taxon>Bacteria</taxon>
        <taxon>Candidatus Adleribacteriota</taxon>
    </lineage>
</organism>